<dbReference type="GO" id="GO:0005524">
    <property type="term" value="F:ATP binding"/>
    <property type="evidence" value="ECO:0007669"/>
    <property type="project" value="UniProtKB-KW"/>
</dbReference>
<keyword evidence="3" id="KW-0800">Toxin</keyword>
<dbReference type="GO" id="GO:0016779">
    <property type="term" value="F:nucleotidyltransferase activity"/>
    <property type="evidence" value="ECO:0007669"/>
    <property type="project" value="UniProtKB-KW"/>
</dbReference>
<feature type="non-terminal residue" evidence="12">
    <location>
        <position position="1"/>
    </location>
</feature>
<dbReference type="Gene3D" id="3.30.460.90">
    <property type="match status" value="1"/>
</dbReference>
<evidence type="ECO:0000256" key="3">
    <source>
        <dbReference type="ARBA" id="ARBA00022656"/>
    </source>
</evidence>
<accession>A0A3M6UDC3</accession>
<dbReference type="GO" id="GO:0046872">
    <property type="term" value="F:metal ion binding"/>
    <property type="evidence" value="ECO:0007669"/>
    <property type="project" value="UniProtKB-KW"/>
</dbReference>
<dbReference type="InterPro" id="IPR024810">
    <property type="entry name" value="MAB21L/cGLR"/>
</dbReference>
<organism evidence="12 13">
    <name type="scientific">Pocillopora damicornis</name>
    <name type="common">Cauliflower coral</name>
    <name type="synonym">Millepora damicornis</name>
    <dbReference type="NCBI Taxonomy" id="46731"/>
    <lineage>
        <taxon>Eukaryota</taxon>
        <taxon>Metazoa</taxon>
        <taxon>Cnidaria</taxon>
        <taxon>Anthozoa</taxon>
        <taxon>Hexacorallia</taxon>
        <taxon>Scleractinia</taxon>
        <taxon>Astrocoeniina</taxon>
        <taxon>Pocilloporidae</taxon>
        <taxon>Pocillopora</taxon>
    </lineage>
</organism>
<comment type="caution">
    <text evidence="12">The sequence shown here is derived from an EMBL/GenBank/DDBJ whole genome shotgun (WGS) entry which is preliminary data.</text>
</comment>
<evidence type="ECO:0000313" key="12">
    <source>
        <dbReference type="EMBL" id="RMX51683.1"/>
    </source>
</evidence>
<dbReference type="AlphaFoldDB" id="A0A3M6UDC3"/>
<dbReference type="Pfam" id="PF20266">
    <property type="entry name" value="Mab-21_C"/>
    <property type="match status" value="1"/>
</dbReference>
<comment type="cofactor">
    <cofactor evidence="1">
        <name>Mg(2+)</name>
        <dbReference type="ChEBI" id="CHEBI:18420"/>
    </cofactor>
</comment>
<dbReference type="Gene3D" id="1.10.10.1940">
    <property type="match status" value="1"/>
</dbReference>
<keyword evidence="9" id="KW-0460">Magnesium</keyword>
<proteinExistence type="inferred from homology"/>
<comment type="caution">
    <text evidence="10">Lacks conserved residue(s) required for the propagation of feature annotation.</text>
</comment>
<dbReference type="EMBL" id="RCHS01001724">
    <property type="protein sequence ID" value="RMX51683.1"/>
    <property type="molecule type" value="Genomic_DNA"/>
</dbReference>
<keyword evidence="8" id="KW-0067">ATP-binding</keyword>
<keyword evidence="5" id="KW-0548">Nucleotidyltransferase</keyword>
<dbReference type="PROSITE" id="PS51670">
    <property type="entry name" value="SHKT"/>
    <property type="match status" value="1"/>
</dbReference>
<keyword evidence="13" id="KW-1185">Reference proteome</keyword>
<protein>
    <recommendedName>
        <fullName evidence="11">ShKT domain-containing protein</fullName>
    </recommendedName>
</protein>
<dbReference type="PANTHER" id="PTHR10656">
    <property type="entry name" value="CELL FATE DETERMINING PROTEIN MAB21-RELATED"/>
    <property type="match status" value="1"/>
</dbReference>
<reference evidence="12 13" key="1">
    <citation type="journal article" date="2018" name="Sci. Rep.">
        <title>Comparative analysis of the Pocillopora damicornis genome highlights role of immune system in coral evolution.</title>
        <authorList>
            <person name="Cunning R."/>
            <person name="Bay R.A."/>
            <person name="Gillette P."/>
            <person name="Baker A.C."/>
            <person name="Traylor-Knowles N."/>
        </authorList>
    </citation>
    <scope>NUCLEOTIDE SEQUENCE [LARGE SCALE GENOMIC DNA]</scope>
    <source>
        <strain evidence="12">RSMAS</strain>
        <tissue evidence="12">Whole animal</tissue>
    </source>
</reference>
<evidence type="ECO:0000256" key="10">
    <source>
        <dbReference type="PROSITE-ProRule" id="PRU01005"/>
    </source>
</evidence>
<dbReference type="Proteomes" id="UP000275408">
    <property type="component" value="Unassembled WGS sequence"/>
</dbReference>
<dbReference type="PANTHER" id="PTHR10656:SF42">
    <property type="entry name" value="CYCLIC GMP-AMP SYNTHASE-LIKE PROTEIN-RELATED"/>
    <property type="match status" value="1"/>
</dbReference>
<dbReference type="Gene3D" id="1.10.1410.40">
    <property type="match status" value="1"/>
</dbReference>
<dbReference type="Pfam" id="PF03281">
    <property type="entry name" value="Mab-21"/>
    <property type="match status" value="1"/>
</dbReference>
<evidence type="ECO:0000259" key="11">
    <source>
        <dbReference type="PROSITE" id="PS51670"/>
    </source>
</evidence>
<comment type="similarity">
    <text evidence="2">Belongs to the mab-21 family.</text>
</comment>
<keyword evidence="4" id="KW-0808">Transferase</keyword>
<evidence type="ECO:0000256" key="8">
    <source>
        <dbReference type="ARBA" id="ARBA00022840"/>
    </source>
</evidence>
<evidence type="ECO:0000256" key="4">
    <source>
        <dbReference type="ARBA" id="ARBA00022679"/>
    </source>
</evidence>
<dbReference type="InterPro" id="IPR046906">
    <property type="entry name" value="Mab-21_HhH/H2TH-like"/>
</dbReference>
<evidence type="ECO:0000256" key="7">
    <source>
        <dbReference type="ARBA" id="ARBA00022741"/>
    </source>
</evidence>
<sequence length="839" mass="96249">ISSLKRDSIHVRIERVNKLSNPEERESMACLKEIATFLFLGFLLDFSRARYNDKQLTAFGTDQNIDRTQESLILNSWMESERVTFGRLKRQIKSKKRTSRYRLPYFPLYPIDLPECKDKEREAKSGMCKSWAKSDYCKKAKSVMETYCPKECGFCKSVWREQKKIYNKLTAMAEIVEEFERKARFKDEIEADLIRKKLETLVISILTKVEQRDERFESTLIHSGSVYEGAKVRQPDEFDFMVKLNSLTNKPSFHQCEKREGYVKLALEETEWREFQDEEGFFSPNMVCRHFKKLVNECLSEAEVPKELQIRRASQELLGGSWGPVFSDILGSSGAEDSASGVIYSETHGPATTLYIDWQGGETYKGLTVSVDLTLTIEYPLSSLPVQLRSIPQEAEAILHEKGFQVVPAAFDMWRVSFSTAERRMLTSAPDGFKTCYRVLKTLRDDISEKLMLESSLLPSYMFKTVLLSELFSKPTHFWENEILSQRIIHVLEIVLQGVKRGEIQNFLIPRCNQLAEGGHESKLRLCIVSEMLNRVKGLEMTRTFKEVQETKRCVRLLEMIDIVEYVFSSALAGKDLGALWNKMFVNIGNVPGSRRFGWFWNQFTDLNTTELDEDAYANLIEIWHLVEDAFRELLGTLSGELNLLVQKFYIRTCEKKRKFEIEHAYRGLSAGHKPQQISLHQISQEMVDDLAESYVDEKNSSWANLHKAIPADSKNKVEVLRNVRDKTEKEGSEKGFDAFKQTLKRYLGIIPENNNSVLRDVNRGNMAVVGIIYVPEGQMDKDAQSVGTLIDACANFLATYAPKREQVESSFDITASKHVDGVTSRVAQLRAEESTGAV</sequence>
<evidence type="ECO:0000256" key="1">
    <source>
        <dbReference type="ARBA" id="ARBA00001946"/>
    </source>
</evidence>
<evidence type="ECO:0000256" key="2">
    <source>
        <dbReference type="ARBA" id="ARBA00008307"/>
    </source>
</evidence>
<keyword evidence="7" id="KW-0547">Nucleotide-binding</keyword>
<dbReference type="Pfam" id="PF01549">
    <property type="entry name" value="ShK"/>
    <property type="match status" value="1"/>
</dbReference>
<feature type="domain" description="ShKT" evidence="11">
    <location>
        <begin position="119"/>
        <end position="155"/>
    </location>
</feature>
<name>A0A3M6UDC3_POCDA</name>
<dbReference type="SMART" id="SM01265">
    <property type="entry name" value="Mab-21"/>
    <property type="match status" value="1"/>
</dbReference>
<keyword evidence="6" id="KW-0479">Metal-binding</keyword>
<dbReference type="InterPro" id="IPR003582">
    <property type="entry name" value="ShKT_dom"/>
</dbReference>
<dbReference type="GO" id="GO:0090729">
    <property type="term" value="F:toxin activity"/>
    <property type="evidence" value="ECO:0007669"/>
    <property type="project" value="UniProtKB-KW"/>
</dbReference>
<evidence type="ECO:0000256" key="5">
    <source>
        <dbReference type="ARBA" id="ARBA00022695"/>
    </source>
</evidence>
<gene>
    <name evidence="12" type="ORF">pdam_00008123</name>
</gene>
<evidence type="ECO:0000256" key="9">
    <source>
        <dbReference type="ARBA" id="ARBA00022842"/>
    </source>
</evidence>
<evidence type="ECO:0000313" key="13">
    <source>
        <dbReference type="Proteomes" id="UP000275408"/>
    </source>
</evidence>
<evidence type="ECO:0000256" key="6">
    <source>
        <dbReference type="ARBA" id="ARBA00022723"/>
    </source>
</evidence>
<dbReference type="OrthoDB" id="5973937at2759"/>
<dbReference type="InterPro" id="IPR046903">
    <property type="entry name" value="Mab-21-like_nuc_Trfase"/>
</dbReference>